<evidence type="ECO:0000259" key="1">
    <source>
        <dbReference type="Pfam" id="PF26619"/>
    </source>
</evidence>
<protein>
    <recommendedName>
        <fullName evidence="1">Chaperone protein CcmS domain-containing protein</fullName>
    </recommendedName>
</protein>
<dbReference type="InterPro" id="IPR058587">
    <property type="entry name" value="CcmS"/>
</dbReference>
<dbReference type="RefSeq" id="WP_015201849.1">
    <property type="nucleotide sequence ID" value="NC_019753.1"/>
</dbReference>
<dbReference type="Pfam" id="PF26619">
    <property type="entry name" value="CcmS"/>
    <property type="match status" value="1"/>
</dbReference>
<accession>K9VW65</accession>
<sequence>MFGSTPPETGDNRWKRQLDLFVKENKQELAALSWGLWLENQDTQGTIGINLKPTPHFVYCPKSAIEALNNNVENKLQEILGLVDAHNPEKEVLMIGIGEDQIKLINFEPEIAPPTCYEQAATDVYTLLDQLEERLNQHIEPVKN</sequence>
<gene>
    <name evidence="2" type="ORF">Cri9333_0809</name>
</gene>
<feature type="domain" description="Chaperone protein CcmS" evidence="1">
    <location>
        <begin position="1"/>
        <end position="139"/>
    </location>
</feature>
<dbReference type="EMBL" id="CP003620">
    <property type="protein sequence ID" value="AFZ11727.1"/>
    <property type="molecule type" value="Genomic_DNA"/>
</dbReference>
<dbReference type="Proteomes" id="UP000010472">
    <property type="component" value="Chromosome"/>
</dbReference>
<keyword evidence="3" id="KW-1185">Reference proteome</keyword>
<evidence type="ECO:0000313" key="2">
    <source>
        <dbReference type="EMBL" id="AFZ11727.1"/>
    </source>
</evidence>
<proteinExistence type="predicted"/>
<dbReference type="PATRIC" id="fig|1173022.3.peg.881"/>
<evidence type="ECO:0000313" key="3">
    <source>
        <dbReference type="Proteomes" id="UP000010472"/>
    </source>
</evidence>
<dbReference type="eggNOG" id="ENOG5032T0Q">
    <property type="taxonomic scope" value="Bacteria"/>
</dbReference>
<dbReference type="OrthoDB" id="454938at2"/>
<dbReference type="HOGENOM" id="CLU_1802670_0_0_3"/>
<name>K9VW65_9CYAN</name>
<dbReference type="KEGG" id="cep:Cri9333_0809"/>
<reference evidence="2 3" key="1">
    <citation type="submission" date="2012-06" db="EMBL/GenBank/DDBJ databases">
        <title>Finished chromosome of genome of Crinalium epipsammum PCC 9333.</title>
        <authorList>
            <consortium name="US DOE Joint Genome Institute"/>
            <person name="Gugger M."/>
            <person name="Coursin T."/>
            <person name="Rippka R."/>
            <person name="Tandeau De Marsac N."/>
            <person name="Huntemann M."/>
            <person name="Wei C.-L."/>
            <person name="Han J."/>
            <person name="Detter J.C."/>
            <person name="Han C."/>
            <person name="Tapia R."/>
            <person name="Davenport K."/>
            <person name="Daligault H."/>
            <person name="Erkkila T."/>
            <person name="Gu W."/>
            <person name="Munk A.C.C."/>
            <person name="Teshima H."/>
            <person name="Xu Y."/>
            <person name="Chain P."/>
            <person name="Chen A."/>
            <person name="Krypides N."/>
            <person name="Mavromatis K."/>
            <person name="Markowitz V."/>
            <person name="Szeto E."/>
            <person name="Ivanova N."/>
            <person name="Mikhailova N."/>
            <person name="Ovchinnikova G."/>
            <person name="Pagani I."/>
            <person name="Pati A."/>
            <person name="Goodwin L."/>
            <person name="Peters L."/>
            <person name="Pitluck S."/>
            <person name="Woyke T."/>
            <person name="Kerfeld C."/>
        </authorList>
    </citation>
    <scope>NUCLEOTIDE SEQUENCE [LARGE SCALE GENOMIC DNA]</scope>
    <source>
        <strain evidence="2 3">PCC 9333</strain>
    </source>
</reference>
<organism evidence="2 3">
    <name type="scientific">Crinalium epipsammum PCC 9333</name>
    <dbReference type="NCBI Taxonomy" id="1173022"/>
    <lineage>
        <taxon>Bacteria</taxon>
        <taxon>Bacillati</taxon>
        <taxon>Cyanobacteriota</taxon>
        <taxon>Cyanophyceae</taxon>
        <taxon>Gomontiellales</taxon>
        <taxon>Gomontiellaceae</taxon>
        <taxon>Crinalium</taxon>
    </lineage>
</organism>
<dbReference type="AlphaFoldDB" id="K9VW65"/>